<feature type="compositionally biased region" description="Basic and acidic residues" evidence="2">
    <location>
        <begin position="205"/>
        <end position="218"/>
    </location>
</feature>
<organism evidence="4 5">
    <name type="scientific">Acaromyces ingoldii</name>
    <dbReference type="NCBI Taxonomy" id="215250"/>
    <lineage>
        <taxon>Eukaryota</taxon>
        <taxon>Fungi</taxon>
        <taxon>Dikarya</taxon>
        <taxon>Basidiomycota</taxon>
        <taxon>Ustilaginomycotina</taxon>
        <taxon>Exobasidiomycetes</taxon>
        <taxon>Exobasidiales</taxon>
        <taxon>Cryptobasidiaceae</taxon>
        <taxon>Acaromyces</taxon>
    </lineage>
</organism>
<keyword evidence="3" id="KW-0472">Membrane</keyword>
<feature type="coiled-coil region" evidence="1">
    <location>
        <begin position="322"/>
        <end position="356"/>
    </location>
</feature>
<evidence type="ECO:0000256" key="2">
    <source>
        <dbReference type="SAM" id="MobiDB-lite"/>
    </source>
</evidence>
<sequence>MLPMKAYVFLLLNVVRLLSIVFLCLTFAGIIVLMRSDVEALHSYNHGLDDEDLQGCEYVPDSDIPLSTWGIFWLFLDRTILLAACLVGALCEMTLGRWHARLVSKHLSFLGSSHGTAPLGFMQAFIAVSLLAHFQDGFPLVAFWLLFWIGVINVLLGLVFGPRGKKARSLVRKRRDEAESTRRGCARLLSAAKRGNDGVSGGGDMLEKGLMRSSEGKRGSGIGSVKRRPSGKQVVERLASIQLRDASLGGATGPRRSESMSSSVNFNLDRSKSRSRAYGAVTLDRGPSVLSRSASHSKDATVQPISSVLQAFSGGIPDETTRNELLRRRAREENERIEHEMEEREKQRRMKELRRQIGLSQTSTSAGGINENFRWDARNSVPVEKAPEAEDHTHSADAIQQLIERGQRGAAYDLSTPNTPTRRSRVVDADKTPQETRRGKARKSLVLAKKSFADWRRRASSSSSAHNQALRKRIKRYSKPMPGHDEQGQKWQVVHEDRLELPRRPDVAHQRLPTEDDGPWLPVADRFAYAPHDPWREG</sequence>
<evidence type="ECO:0000256" key="1">
    <source>
        <dbReference type="SAM" id="Coils"/>
    </source>
</evidence>
<feature type="region of interest" description="Disordered" evidence="2">
    <location>
        <begin position="199"/>
        <end position="232"/>
    </location>
</feature>
<protein>
    <submittedName>
        <fullName evidence="4">Uncharacterized protein</fullName>
    </submittedName>
</protein>
<keyword evidence="3" id="KW-0812">Transmembrane</keyword>
<feature type="compositionally biased region" description="Basic and acidic residues" evidence="2">
    <location>
        <begin position="502"/>
        <end position="514"/>
    </location>
</feature>
<feature type="compositionally biased region" description="Basic and acidic residues" evidence="2">
    <location>
        <begin position="425"/>
        <end position="438"/>
    </location>
</feature>
<keyword evidence="3" id="KW-1133">Transmembrane helix</keyword>
<gene>
    <name evidence="4" type="ORF">FA10DRAFT_282381</name>
</gene>
<accession>A0A316YUG2</accession>
<dbReference type="AlphaFoldDB" id="A0A316YUG2"/>
<evidence type="ECO:0000313" key="4">
    <source>
        <dbReference type="EMBL" id="PWN92696.1"/>
    </source>
</evidence>
<dbReference type="InParanoid" id="A0A316YUG2"/>
<dbReference type="EMBL" id="KZ819634">
    <property type="protein sequence ID" value="PWN92696.1"/>
    <property type="molecule type" value="Genomic_DNA"/>
</dbReference>
<evidence type="ECO:0000313" key="5">
    <source>
        <dbReference type="Proteomes" id="UP000245768"/>
    </source>
</evidence>
<feature type="transmembrane region" description="Helical" evidence="3">
    <location>
        <begin position="116"/>
        <end position="134"/>
    </location>
</feature>
<keyword evidence="1" id="KW-0175">Coiled coil</keyword>
<proteinExistence type="predicted"/>
<dbReference type="RefSeq" id="XP_025379894.1">
    <property type="nucleotide sequence ID" value="XM_025523770.1"/>
</dbReference>
<name>A0A316YUG2_9BASI</name>
<feature type="transmembrane region" description="Helical" evidence="3">
    <location>
        <begin position="140"/>
        <end position="160"/>
    </location>
</feature>
<feature type="compositionally biased region" description="Polar residues" evidence="2">
    <location>
        <begin position="259"/>
        <end position="268"/>
    </location>
</feature>
<keyword evidence="5" id="KW-1185">Reference proteome</keyword>
<feature type="region of interest" description="Disordered" evidence="2">
    <location>
        <begin position="502"/>
        <end position="522"/>
    </location>
</feature>
<feature type="region of interest" description="Disordered" evidence="2">
    <location>
        <begin position="411"/>
        <end position="443"/>
    </location>
</feature>
<dbReference type="OrthoDB" id="5327148at2759"/>
<feature type="transmembrane region" description="Helical" evidence="3">
    <location>
        <begin position="71"/>
        <end position="95"/>
    </location>
</feature>
<dbReference type="Proteomes" id="UP000245768">
    <property type="component" value="Unassembled WGS sequence"/>
</dbReference>
<evidence type="ECO:0000256" key="3">
    <source>
        <dbReference type="SAM" id="Phobius"/>
    </source>
</evidence>
<dbReference type="GeneID" id="37045686"/>
<feature type="region of interest" description="Disordered" evidence="2">
    <location>
        <begin position="246"/>
        <end position="268"/>
    </location>
</feature>
<feature type="transmembrane region" description="Helical" evidence="3">
    <location>
        <begin position="7"/>
        <end position="34"/>
    </location>
</feature>
<reference evidence="4 5" key="1">
    <citation type="journal article" date="2018" name="Mol. Biol. Evol.">
        <title>Broad Genomic Sampling Reveals a Smut Pathogenic Ancestry of the Fungal Clade Ustilaginomycotina.</title>
        <authorList>
            <person name="Kijpornyongpan T."/>
            <person name="Mondo S.J."/>
            <person name="Barry K."/>
            <person name="Sandor L."/>
            <person name="Lee J."/>
            <person name="Lipzen A."/>
            <person name="Pangilinan J."/>
            <person name="LaButti K."/>
            <person name="Hainaut M."/>
            <person name="Henrissat B."/>
            <person name="Grigoriev I.V."/>
            <person name="Spatafora J.W."/>
            <person name="Aime M.C."/>
        </authorList>
    </citation>
    <scope>NUCLEOTIDE SEQUENCE [LARGE SCALE GENOMIC DNA]</scope>
    <source>
        <strain evidence="4 5">MCA 4198</strain>
    </source>
</reference>